<dbReference type="AlphaFoldDB" id="A0A1E3KYX2"/>
<evidence type="ECO:0000313" key="2">
    <source>
        <dbReference type="EMBL" id="ODP26686.1"/>
    </source>
</evidence>
<accession>A0A1E3KYX2</accession>
<keyword evidence="1" id="KW-0472">Membrane</keyword>
<comment type="caution">
    <text evidence="2">The sequence shown here is derived from an EMBL/GenBank/DDBJ whole genome shotgun (WGS) entry which is preliminary data.</text>
</comment>
<dbReference type="Proteomes" id="UP000094578">
    <property type="component" value="Unassembled WGS sequence"/>
</dbReference>
<feature type="transmembrane region" description="Helical" evidence="1">
    <location>
        <begin position="35"/>
        <end position="54"/>
    </location>
</feature>
<reference evidence="2 3" key="1">
    <citation type="submission" date="2016-08" db="EMBL/GenBank/DDBJ databases">
        <title>Genome sequencing of Paenibacillus sp. TI45-13ar, isolated from Korean traditional nuruk.</title>
        <authorList>
            <person name="Kim S.-J."/>
        </authorList>
    </citation>
    <scope>NUCLEOTIDE SEQUENCE [LARGE SCALE GENOMIC DNA]</scope>
    <source>
        <strain evidence="2 3">TI45-13ar</strain>
    </source>
</reference>
<feature type="transmembrane region" description="Helical" evidence="1">
    <location>
        <begin position="7"/>
        <end position="23"/>
    </location>
</feature>
<keyword evidence="3" id="KW-1185">Reference proteome</keyword>
<organism evidence="2 3">
    <name type="scientific">Paenibacillus nuruki</name>
    <dbReference type="NCBI Taxonomy" id="1886670"/>
    <lineage>
        <taxon>Bacteria</taxon>
        <taxon>Bacillati</taxon>
        <taxon>Bacillota</taxon>
        <taxon>Bacilli</taxon>
        <taxon>Bacillales</taxon>
        <taxon>Paenibacillaceae</taxon>
        <taxon>Paenibacillus</taxon>
    </lineage>
</organism>
<protein>
    <submittedName>
        <fullName evidence="2">Uncharacterized protein</fullName>
    </submittedName>
</protein>
<gene>
    <name evidence="2" type="ORF">PTI45_03965</name>
</gene>
<name>A0A1E3KYX2_9BACL</name>
<dbReference type="EMBL" id="MDER01000080">
    <property type="protein sequence ID" value="ODP26686.1"/>
    <property type="molecule type" value="Genomic_DNA"/>
</dbReference>
<evidence type="ECO:0000313" key="3">
    <source>
        <dbReference type="Proteomes" id="UP000094578"/>
    </source>
</evidence>
<proteinExistence type="predicted"/>
<sequence>MIRTCIAVYIIIFCIYDLLPIILECLGAKQKVSPLLLGSLSIIFIAVTFFLFIFDFFKFCSEMIVNASKYSISKLICSLFLCLAAPILIFGLLYYIIYKTLNVDVNLIESAFISLYVAFPSELSGSKFVISIYVEYFSFVQVIISKIVELLVISAIVSKAIPSPIDQDIIIEPDSQQ</sequence>
<keyword evidence="1" id="KW-0812">Transmembrane</keyword>
<keyword evidence="1" id="KW-1133">Transmembrane helix</keyword>
<feature type="transmembrane region" description="Helical" evidence="1">
    <location>
        <begin position="75"/>
        <end position="97"/>
    </location>
</feature>
<evidence type="ECO:0000256" key="1">
    <source>
        <dbReference type="SAM" id="Phobius"/>
    </source>
</evidence>